<name>A0A517ZN64_9PLAN</name>
<dbReference type="KEGG" id="sdyn:Mal52_23840"/>
<gene>
    <name evidence="1" type="ORF">Mal52_23840</name>
</gene>
<protein>
    <submittedName>
        <fullName evidence="1">Uncharacterized protein</fullName>
    </submittedName>
</protein>
<dbReference type="Proteomes" id="UP000319383">
    <property type="component" value="Chromosome"/>
</dbReference>
<reference evidence="1 2" key="1">
    <citation type="submission" date="2019-02" db="EMBL/GenBank/DDBJ databases">
        <title>Deep-cultivation of Planctomycetes and their phenomic and genomic characterization uncovers novel biology.</title>
        <authorList>
            <person name="Wiegand S."/>
            <person name="Jogler M."/>
            <person name="Boedeker C."/>
            <person name="Pinto D."/>
            <person name="Vollmers J."/>
            <person name="Rivas-Marin E."/>
            <person name="Kohn T."/>
            <person name="Peeters S.H."/>
            <person name="Heuer A."/>
            <person name="Rast P."/>
            <person name="Oberbeckmann S."/>
            <person name="Bunk B."/>
            <person name="Jeske O."/>
            <person name="Meyerdierks A."/>
            <person name="Storesund J.E."/>
            <person name="Kallscheuer N."/>
            <person name="Luecker S."/>
            <person name="Lage O.M."/>
            <person name="Pohl T."/>
            <person name="Merkel B.J."/>
            <person name="Hornburger P."/>
            <person name="Mueller R.-W."/>
            <person name="Bruemmer F."/>
            <person name="Labrenz M."/>
            <person name="Spormann A.M."/>
            <person name="Op den Camp H."/>
            <person name="Overmann J."/>
            <person name="Amann R."/>
            <person name="Jetten M.S.M."/>
            <person name="Mascher T."/>
            <person name="Medema M.H."/>
            <person name="Devos D.P."/>
            <person name="Kaster A.-K."/>
            <person name="Ovreas L."/>
            <person name="Rohde M."/>
            <person name="Galperin M.Y."/>
            <person name="Jogler C."/>
        </authorList>
    </citation>
    <scope>NUCLEOTIDE SEQUENCE [LARGE SCALE GENOMIC DNA]</scope>
    <source>
        <strain evidence="1 2">Mal52</strain>
    </source>
</reference>
<organism evidence="1 2">
    <name type="scientific">Symmachiella dynata</name>
    <dbReference type="NCBI Taxonomy" id="2527995"/>
    <lineage>
        <taxon>Bacteria</taxon>
        <taxon>Pseudomonadati</taxon>
        <taxon>Planctomycetota</taxon>
        <taxon>Planctomycetia</taxon>
        <taxon>Planctomycetales</taxon>
        <taxon>Planctomycetaceae</taxon>
        <taxon>Symmachiella</taxon>
    </lineage>
</organism>
<sequence length="562" mass="62784">MQSRRFMADKVVVAHLTEELLMRSRHILSRGIFAAALWTVCIPSLSAAEAAERRPFVGVMTISSLNDVQDDLHYVFESAGIPEKARTIQAMANLMTAGFGSAGIDSTKPLGWAIVDRQADYAPFGFVPIEDEEQFLKLVRVYVPYVKVTHAGQKEPPPNDEFVVHFQDGYAFIYYGKKAAVRFASPKDFIPEDAKLFDFSVSVQVDQIDDEHFVETFEAIYADLQARIPDLPKLSDDELPEQIVAQAGNLFVGFRISQEDRGTVLEMRLAPKAEKSFEQFQPVEISNIEFSTNAYWGALLNLLDDVPELRELAGNMAPVEQKILFQLQPTAKQIRLRVKIGKAYPRIVAHAYSSTFSDMMPFGMPPKTLILLGYLIGGPPSIEPAFDEATGLSLKQSSRKLLLVCQAKDTVKTDDNTLAATLQQSVRDQLKSRDITTSKISKSKTPDLQTTSAKDLATLGKSEEAGFVISLLIKKFTLVEDGSSDLYRCRATVDVSVIRVGNGESIFEREVNIHFPLRGPVSNKKLPLKRFRELSIKDLSQQIGYIFYERYAGDYDAPTELE</sequence>
<dbReference type="EMBL" id="CP036276">
    <property type="protein sequence ID" value="QDU43906.1"/>
    <property type="molecule type" value="Genomic_DNA"/>
</dbReference>
<accession>A0A517ZN64</accession>
<evidence type="ECO:0000313" key="1">
    <source>
        <dbReference type="EMBL" id="QDU43906.1"/>
    </source>
</evidence>
<dbReference type="AlphaFoldDB" id="A0A517ZN64"/>
<proteinExistence type="predicted"/>
<keyword evidence="2" id="KW-1185">Reference proteome</keyword>
<evidence type="ECO:0000313" key="2">
    <source>
        <dbReference type="Proteomes" id="UP000319383"/>
    </source>
</evidence>